<evidence type="ECO:0000256" key="1">
    <source>
        <dbReference type="ARBA" id="ARBA00004141"/>
    </source>
</evidence>
<feature type="transmembrane region" description="Helical" evidence="6">
    <location>
        <begin position="116"/>
        <end position="136"/>
    </location>
</feature>
<organism evidence="8 9">
    <name type="scientific">Niveispirillum lacus</name>
    <dbReference type="NCBI Taxonomy" id="1981099"/>
    <lineage>
        <taxon>Bacteria</taxon>
        <taxon>Pseudomonadati</taxon>
        <taxon>Pseudomonadota</taxon>
        <taxon>Alphaproteobacteria</taxon>
        <taxon>Rhodospirillales</taxon>
        <taxon>Azospirillaceae</taxon>
        <taxon>Niveispirillum</taxon>
    </lineage>
</organism>
<dbReference type="EMBL" id="NOXU01000031">
    <property type="protein sequence ID" value="OYQ32615.1"/>
    <property type="molecule type" value="Genomic_DNA"/>
</dbReference>
<dbReference type="PANTHER" id="PTHR38459:SF1">
    <property type="entry name" value="PROPHAGE BACTOPRENOL-LINKED GLUCOSE TRANSLOCASE HOMOLOG"/>
    <property type="match status" value="1"/>
</dbReference>
<sequence>MQTPVSRQFATFALIGVGGLFVDMAALAVALHLLALDPYGGRVFSYLMAATFTWYMNRQFTFTGVSRRGAIRQWARFLAANAVGAVVNYGVYVLVLNTGPWVMGVIGLWPAVLTALLPYAGVAAGSISGLVFNFILSKRLVFRKS</sequence>
<dbReference type="PANTHER" id="PTHR38459">
    <property type="entry name" value="PROPHAGE BACTOPRENOL-LINKED GLUCOSE TRANSLOCASE HOMOLOG"/>
    <property type="match status" value="1"/>
</dbReference>
<reference evidence="8 9" key="1">
    <citation type="submission" date="2017-07" db="EMBL/GenBank/DDBJ databases">
        <title>Niveispirillum cyanobacteriorum sp. nov., isolated from cyanobacterial aggregates in a eutrophic lake.</title>
        <authorList>
            <person name="Cai H."/>
        </authorList>
    </citation>
    <scope>NUCLEOTIDE SEQUENCE [LARGE SCALE GENOMIC DNA]</scope>
    <source>
        <strain evidence="9">TH1-14</strain>
    </source>
</reference>
<dbReference type="GO" id="GO:0005886">
    <property type="term" value="C:plasma membrane"/>
    <property type="evidence" value="ECO:0007669"/>
    <property type="project" value="TreeGrafter"/>
</dbReference>
<accession>A0A255YVD6</accession>
<protein>
    <recommendedName>
        <fullName evidence="7">GtrA/DPMS transmembrane domain-containing protein</fullName>
    </recommendedName>
</protein>
<name>A0A255YVD6_9PROT</name>
<dbReference type="Pfam" id="PF04138">
    <property type="entry name" value="GtrA_DPMS_TM"/>
    <property type="match status" value="1"/>
</dbReference>
<dbReference type="OrthoDB" id="7360864at2"/>
<keyword evidence="9" id="KW-1185">Reference proteome</keyword>
<evidence type="ECO:0000313" key="9">
    <source>
        <dbReference type="Proteomes" id="UP000216998"/>
    </source>
</evidence>
<keyword evidence="3 6" id="KW-0812">Transmembrane</keyword>
<feature type="domain" description="GtrA/DPMS transmembrane" evidence="7">
    <location>
        <begin position="11"/>
        <end position="142"/>
    </location>
</feature>
<keyword evidence="5 6" id="KW-0472">Membrane</keyword>
<proteinExistence type="inferred from homology"/>
<dbReference type="AlphaFoldDB" id="A0A255YVD6"/>
<comment type="subcellular location">
    <subcellularLocation>
        <location evidence="1">Membrane</location>
        <topology evidence="1">Multi-pass membrane protein</topology>
    </subcellularLocation>
</comment>
<comment type="caution">
    <text evidence="8">The sequence shown here is derived from an EMBL/GenBank/DDBJ whole genome shotgun (WGS) entry which is preliminary data.</text>
</comment>
<comment type="similarity">
    <text evidence="2">Belongs to the GtrA family.</text>
</comment>
<dbReference type="InterPro" id="IPR007267">
    <property type="entry name" value="GtrA_DPMS_TM"/>
</dbReference>
<feature type="transmembrane region" description="Helical" evidence="6">
    <location>
        <begin position="12"/>
        <end position="33"/>
    </location>
</feature>
<evidence type="ECO:0000256" key="4">
    <source>
        <dbReference type="ARBA" id="ARBA00022989"/>
    </source>
</evidence>
<evidence type="ECO:0000256" key="3">
    <source>
        <dbReference type="ARBA" id="ARBA00022692"/>
    </source>
</evidence>
<gene>
    <name evidence="8" type="ORF">CHU95_17715</name>
</gene>
<dbReference type="GO" id="GO:0000271">
    <property type="term" value="P:polysaccharide biosynthetic process"/>
    <property type="evidence" value="ECO:0007669"/>
    <property type="project" value="InterPro"/>
</dbReference>
<feature type="transmembrane region" description="Helical" evidence="6">
    <location>
        <begin position="77"/>
        <end position="96"/>
    </location>
</feature>
<evidence type="ECO:0000256" key="6">
    <source>
        <dbReference type="SAM" id="Phobius"/>
    </source>
</evidence>
<keyword evidence="4 6" id="KW-1133">Transmembrane helix</keyword>
<evidence type="ECO:0000256" key="2">
    <source>
        <dbReference type="ARBA" id="ARBA00009399"/>
    </source>
</evidence>
<evidence type="ECO:0000256" key="5">
    <source>
        <dbReference type="ARBA" id="ARBA00023136"/>
    </source>
</evidence>
<feature type="transmembrane region" description="Helical" evidence="6">
    <location>
        <begin position="39"/>
        <end position="56"/>
    </location>
</feature>
<dbReference type="Proteomes" id="UP000216998">
    <property type="component" value="Unassembled WGS sequence"/>
</dbReference>
<evidence type="ECO:0000259" key="7">
    <source>
        <dbReference type="Pfam" id="PF04138"/>
    </source>
</evidence>
<dbReference type="InterPro" id="IPR051401">
    <property type="entry name" value="GtrA_CellWall_Glycosyl"/>
</dbReference>
<evidence type="ECO:0000313" key="8">
    <source>
        <dbReference type="EMBL" id="OYQ32615.1"/>
    </source>
</evidence>